<keyword evidence="5" id="KW-0430">Lectin</keyword>
<dbReference type="PATRIC" id="fig|1189611.3.peg.4276"/>
<evidence type="ECO:0000313" key="8">
    <source>
        <dbReference type="EMBL" id="EIM72109.1"/>
    </source>
</evidence>
<evidence type="ECO:0000256" key="5">
    <source>
        <dbReference type="ARBA" id="ARBA00022734"/>
    </source>
</evidence>
<evidence type="ECO:0000256" key="3">
    <source>
        <dbReference type="ARBA" id="ARBA00020552"/>
    </source>
</evidence>
<proteinExistence type="inferred from homology"/>
<evidence type="ECO:0000313" key="9">
    <source>
        <dbReference type="Proteomes" id="UP000004622"/>
    </source>
</evidence>
<evidence type="ECO:0000256" key="2">
    <source>
        <dbReference type="ARBA" id="ARBA00010270"/>
    </source>
</evidence>
<protein>
    <recommendedName>
        <fullName evidence="3">Lectin-like protein BA14k</fullName>
    </recommendedName>
</protein>
<dbReference type="AlphaFoldDB" id="I5BRA7"/>
<evidence type="ECO:0000256" key="7">
    <source>
        <dbReference type="SAM" id="Phobius"/>
    </source>
</evidence>
<evidence type="ECO:0000256" key="1">
    <source>
        <dbReference type="ARBA" id="ARBA00004167"/>
    </source>
</evidence>
<keyword evidence="7" id="KW-0812">Transmembrane</keyword>
<dbReference type="GO" id="GO:0016020">
    <property type="term" value="C:membrane"/>
    <property type="evidence" value="ECO:0007669"/>
    <property type="project" value="UniProtKB-SubCell"/>
</dbReference>
<dbReference type="InterPro" id="IPR012413">
    <property type="entry name" value="BA14K"/>
</dbReference>
<keyword evidence="7" id="KW-1133">Transmembrane helix</keyword>
<keyword evidence="4" id="KW-1003">Cell membrane</keyword>
<comment type="caution">
    <text evidence="8">The sequence shown here is derived from an EMBL/GenBank/DDBJ whole genome shotgun (WGS) entry which is preliminary data.</text>
</comment>
<dbReference type="GO" id="GO:0030246">
    <property type="term" value="F:carbohydrate binding"/>
    <property type="evidence" value="ECO:0007669"/>
    <property type="project" value="UniProtKB-KW"/>
</dbReference>
<dbReference type="Pfam" id="PF07886">
    <property type="entry name" value="BA14K"/>
    <property type="match status" value="1"/>
</dbReference>
<evidence type="ECO:0000256" key="4">
    <source>
        <dbReference type="ARBA" id="ARBA00022475"/>
    </source>
</evidence>
<keyword evidence="7" id="KW-0472">Membrane</keyword>
<reference evidence="8 9" key="1">
    <citation type="journal article" date="2012" name="J. Bacteriol.">
        <title>Genome Sequence of Nitratireductor aquibiodomus Strain RA22.</title>
        <authorList>
            <person name="Singh A."/>
            <person name="Jangir P.K."/>
            <person name="Kumari C."/>
            <person name="Sharma R."/>
        </authorList>
    </citation>
    <scope>NUCLEOTIDE SEQUENCE [LARGE SCALE GENOMIC DNA]</scope>
    <source>
        <strain evidence="8 9">RA22</strain>
    </source>
</reference>
<dbReference type="Proteomes" id="UP000004622">
    <property type="component" value="Unassembled WGS sequence"/>
</dbReference>
<comment type="subcellular location">
    <subcellularLocation>
        <location evidence="1">Membrane</location>
        <topology evidence="1">Single-pass membrane protein</topology>
    </subcellularLocation>
</comment>
<gene>
    <name evidence="8" type="ORF">A33O_21301</name>
</gene>
<sequence>MNATRPAKKNAGAVNLSFSSCDRRASDGCTSRPSIAKEDDEMSLKRTIATGLMAVTLAATALSAASVESRAGSLSPGEAAAIAGLGGFIAGGLIADSRARYYGPAPVYGRASAWDRHVARCYARYRSYDEYSDTFLGYDGYRHRCRL</sequence>
<dbReference type="PROSITE" id="PS51257">
    <property type="entry name" value="PROKAR_LIPOPROTEIN"/>
    <property type="match status" value="1"/>
</dbReference>
<feature type="transmembrane region" description="Helical" evidence="7">
    <location>
        <begin position="79"/>
        <end position="95"/>
    </location>
</feature>
<accession>I5BRA7</accession>
<comment type="function">
    <text evidence="6">Has immunoglobulin-binding and hemagglutination properties, and can bind to mannose. Essential for virulence. May be involved in LPS biosynthesis or polysaccharide transport.</text>
</comment>
<organism evidence="8 9">
    <name type="scientific">Nitratireductor aquibiodomus RA22</name>
    <dbReference type="NCBI Taxonomy" id="1189611"/>
    <lineage>
        <taxon>Bacteria</taxon>
        <taxon>Pseudomonadati</taxon>
        <taxon>Pseudomonadota</taxon>
        <taxon>Alphaproteobacteria</taxon>
        <taxon>Hyphomicrobiales</taxon>
        <taxon>Phyllobacteriaceae</taxon>
        <taxon>Nitratireductor</taxon>
    </lineage>
</organism>
<dbReference type="EMBL" id="AJXZ01000061">
    <property type="protein sequence ID" value="EIM72109.1"/>
    <property type="molecule type" value="Genomic_DNA"/>
</dbReference>
<evidence type="ECO:0000256" key="6">
    <source>
        <dbReference type="ARBA" id="ARBA00025321"/>
    </source>
</evidence>
<feature type="transmembrane region" description="Helical" evidence="7">
    <location>
        <begin position="47"/>
        <end position="67"/>
    </location>
</feature>
<comment type="similarity">
    <text evidence="2">Belongs to the BA14k family.</text>
</comment>
<name>I5BRA7_9HYPH</name>